<reference evidence="3" key="1">
    <citation type="submission" date="2021-12" db="EMBL/GenBank/DDBJ databases">
        <title>Discovery of the Pendulisporaceae a myxobacterial family with distinct sporulation behavior and unique specialized metabolism.</title>
        <authorList>
            <person name="Garcia R."/>
            <person name="Popoff A."/>
            <person name="Bader C.D."/>
            <person name="Loehr J."/>
            <person name="Walesch S."/>
            <person name="Walt C."/>
            <person name="Boldt J."/>
            <person name="Bunk B."/>
            <person name="Haeckl F.J.F.P.J."/>
            <person name="Gunesch A.P."/>
            <person name="Birkelbach J."/>
            <person name="Nuebel U."/>
            <person name="Pietschmann T."/>
            <person name="Bach T."/>
            <person name="Mueller R."/>
        </authorList>
    </citation>
    <scope>NUCLEOTIDE SEQUENCE</scope>
    <source>
        <strain evidence="3">MSr11367</strain>
    </source>
</reference>
<evidence type="ECO:0000313" key="4">
    <source>
        <dbReference type="Proteomes" id="UP001374803"/>
    </source>
</evidence>
<feature type="region of interest" description="Disordered" evidence="1">
    <location>
        <begin position="27"/>
        <end position="54"/>
    </location>
</feature>
<dbReference type="PROSITE" id="PS51257">
    <property type="entry name" value="PROKAR_LIPOPROTEIN"/>
    <property type="match status" value="1"/>
</dbReference>
<evidence type="ECO:0008006" key="5">
    <source>
        <dbReference type="Google" id="ProtNLM"/>
    </source>
</evidence>
<feature type="chain" id="PRO_5046135205" description="Lipoprotein" evidence="2">
    <location>
        <begin position="23"/>
        <end position="277"/>
    </location>
</feature>
<evidence type="ECO:0000256" key="1">
    <source>
        <dbReference type="SAM" id="MobiDB-lite"/>
    </source>
</evidence>
<feature type="signal peptide" evidence="2">
    <location>
        <begin position="1"/>
        <end position="22"/>
    </location>
</feature>
<sequence length="277" mass="28817">MKTTFALCTVLSLACAGLVACGSDSDDGAAAPSGDQVDGGTDTKPDAAPPAPTFVSNTPNAAVRAASQPRADLVLVSSNFKQEASESRYYREWLGIVYNAGRDTVCQTQAEVSLRDTQSAELVKFSSFVRAPAFKSPSGAIFSLPCVAPGERGVIYSNGFGPSEIAPTSVAVIDIQFEPSVYPGVIPHPDAPAVSGALRPWGLGGRYTQFAGSVTGGAHAISSLSVTTYPLDDKGLAVAQLDESFSGGLAAGETRDFDTVAVQGNFTKYIQFVDLYQ</sequence>
<dbReference type="EMBL" id="CP089983">
    <property type="protein sequence ID" value="WXB03446.1"/>
    <property type="molecule type" value="Genomic_DNA"/>
</dbReference>
<keyword evidence="4" id="KW-1185">Reference proteome</keyword>
<dbReference type="Proteomes" id="UP001374803">
    <property type="component" value="Chromosome"/>
</dbReference>
<gene>
    <name evidence="3" type="ORF">LVJ94_41895</name>
</gene>
<proteinExistence type="predicted"/>
<name>A0ABZ2L2H2_9BACT</name>
<protein>
    <recommendedName>
        <fullName evidence="5">Lipoprotein</fullName>
    </recommendedName>
</protein>
<dbReference type="RefSeq" id="WP_394833073.1">
    <property type="nucleotide sequence ID" value="NZ_CP089929.1"/>
</dbReference>
<accession>A0ABZ2L2H2</accession>
<evidence type="ECO:0000256" key="2">
    <source>
        <dbReference type="SAM" id="SignalP"/>
    </source>
</evidence>
<keyword evidence="2" id="KW-0732">Signal</keyword>
<organism evidence="3 4">
    <name type="scientific">Pendulispora rubella</name>
    <dbReference type="NCBI Taxonomy" id="2741070"/>
    <lineage>
        <taxon>Bacteria</taxon>
        <taxon>Pseudomonadati</taxon>
        <taxon>Myxococcota</taxon>
        <taxon>Myxococcia</taxon>
        <taxon>Myxococcales</taxon>
        <taxon>Sorangiineae</taxon>
        <taxon>Pendulisporaceae</taxon>
        <taxon>Pendulispora</taxon>
    </lineage>
</organism>
<evidence type="ECO:0000313" key="3">
    <source>
        <dbReference type="EMBL" id="WXB03446.1"/>
    </source>
</evidence>